<name>A0ABQ5I8J0_9ASTR</name>
<reference evidence="2" key="1">
    <citation type="journal article" date="2022" name="Int. J. Mol. Sci.">
        <title>Draft Genome of Tanacetum Coccineum: Genomic Comparison of Closely Related Tanacetum-Family Plants.</title>
        <authorList>
            <person name="Yamashiro T."/>
            <person name="Shiraishi A."/>
            <person name="Nakayama K."/>
            <person name="Satake H."/>
        </authorList>
    </citation>
    <scope>NUCLEOTIDE SEQUENCE</scope>
</reference>
<comment type="caution">
    <text evidence="2">The sequence shown here is derived from an EMBL/GenBank/DDBJ whole genome shotgun (WGS) entry which is preliminary data.</text>
</comment>
<feature type="region of interest" description="Disordered" evidence="1">
    <location>
        <begin position="271"/>
        <end position="355"/>
    </location>
</feature>
<keyword evidence="3" id="KW-1185">Reference proteome</keyword>
<sequence length="391" mass="44793">MPYPRFTKAIIQHFMTKHKSISTRKGSPYHTVDDDEMLDRLKFINKGDIYQVYGKPIPDTWITNEIKKSKAYKIKVVQNSKYESDYEDTLEGDEILQVHGERTQGVMKNLMNTKVEFRIDLVHGATSVAKSPYRVFLGTLELQEICRFAKKRKAWSHLKLGWEFEEESCLGTREEWRVKLVRVKSNVPGLSSSSVKDKILATSSETSKVENTPAKMLRDLDQQMEKRVDDVAIIDVYIVKLVAQVKETGSTDEEQYLLAYKDEKPKEILWKSTNEDESDNDDEEESNDDNDNEEEEQDEDPSAGSNQGKKTKKRKFNESESSKKTSTAKESSKGKSLAKTSKSSKSITVEEPVEDLVFEKASYDVEKTIDDKMDIVDVPQVDTDPKLTKKD</sequence>
<dbReference type="Proteomes" id="UP001151760">
    <property type="component" value="Unassembled WGS sequence"/>
</dbReference>
<dbReference type="EMBL" id="BQNB010020474">
    <property type="protein sequence ID" value="GJT96370.1"/>
    <property type="molecule type" value="Genomic_DNA"/>
</dbReference>
<feature type="compositionally biased region" description="Acidic residues" evidence="1">
    <location>
        <begin position="275"/>
        <end position="301"/>
    </location>
</feature>
<evidence type="ECO:0000256" key="1">
    <source>
        <dbReference type="SAM" id="MobiDB-lite"/>
    </source>
</evidence>
<organism evidence="2 3">
    <name type="scientific">Tanacetum coccineum</name>
    <dbReference type="NCBI Taxonomy" id="301880"/>
    <lineage>
        <taxon>Eukaryota</taxon>
        <taxon>Viridiplantae</taxon>
        <taxon>Streptophyta</taxon>
        <taxon>Embryophyta</taxon>
        <taxon>Tracheophyta</taxon>
        <taxon>Spermatophyta</taxon>
        <taxon>Magnoliopsida</taxon>
        <taxon>eudicotyledons</taxon>
        <taxon>Gunneridae</taxon>
        <taxon>Pentapetalae</taxon>
        <taxon>asterids</taxon>
        <taxon>campanulids</taxon>
        <taxon>Asterales</taxon>
        <taxon>Asteraceae</taxon>
        <taxon>Asteroideae</taxon>
        <taxon>Anthemideae</taxon>
        <taxon>Anthemidinae</taxon>
        <taxon>Tanacetum</taxon>
    </lineage>
</organism>
<accession>A0ABQ5I8J0</accession>
<protein>
    <submittedName>
        <fullName evidence="2">Uncharacterized protein</fullName>
    </submittedName>
</protein>
<proteinExistence type="predicted"/>
<evidence type="ECO:0000313" key="2">
    <source>
        <dbReference type="EMBL" id="GJT96370.1"/>
    </source>
</evidence>
<reference evidence="2" key="2">
    <citation type="submission" date="2022-01" db="EMBL/GenBank/DDBJ databases">
        <authorList>
            <person name="Yamashiro T."/>
            <person name="Shiraishi A."/>
            <person name="Satake H."/>
            <person name="Nakayama K."/>
        </authorList>
    </citation>
    <scope>NUCLEOTIDE SEQUENCE</scope>
</reference>
<feature type="compositionally biased region" description="Low complexity" evidence="1">
    <location>
        <begin position="324"/>
        <end position="346"/>
    </location>
</feature>
<evidence type="ECO:0000313" key="3">
    <source>
        <dbReference type="Proteomes" id="UP001151760"/>
    </source>
</evidence>
<gene>
    <name evidence="2" type="ORF">Tco_1091888</name>
</gene>